<reference evidence="2" key="2">
    <citation type="submission" date="2010-04" db="EMBL/GenBank/DDBJ databases">
        <authorList>
            <person name="Buell R."/>
            <person name="Hamilton J."/>
            <person name="Hostetler J."/>
        </authorList>
    </citation>
    <scope>NUCLEOTIDE SEQUENCE [LARGE SCALE GENOMIC DNA]</scope>
    <source>
        <strain evidence="2">DAOM:BR144</strain>
    </source>
</reference>
<reference evidence="1" key="3">
    <citation type="submission" date="2015-02" db="UniProtKB">
        <authorList>
            <consortium name="EnsemblProtists"/>
        </authorList>
    </citation>
    <scope>IDENTIFICATION</scope>
    <source>
        <strain evidence="1">DAOM BR144</strain>
    </source>
</reference>
<name>K3X0I3_GLOUD</name>
<reference evidence="2" key="1">
    <citation type="journal article" date="2010" name="Genome Biol.">
        <title>Genome sequence of the necrotrophic plant pathogen Pythium ultimum reveals original pathogenicity mechanisms and effector repertoire.</title>
        <authorList>
            <person name="Levesque C.A."/>
            <person name="Brouwer H."/>
            <person name="Cano L."/>
            <person name="Hamilton J.P."/>
            <person name="Holt C."/>
            <person name="Huitema E."/>
            <person name="Raffaele S."/>
            <person name="Robideau G.P."/>
            <person name="Thines M."/>
            <person name="Win J."/>
            <person name="Zerillo M.M."/>
            <person name="Beakes G.W."/>
            <person name="Boore J.L."/>
            <person name="Busam D."/>
            <person name="Dumas B."/>
            <person name="Ferriera S."/>
            <person name="Fuerstenberg S.I."/>
            <person name="Gachon C.M."/>
            <person name="Gaulin E."/>
            <person name="Govers F."/>
            <person name="Grenville-Briggs L."/>
            <person name="Horner N."/>
            <person name="Hostetler J."/>
            <person name="Jiang R.H."/>
            <person name="Johnson J."/>
            <person name="Krajaejun T."/>
            <person name="Lin H."/>
            <person name="Meijer H.J."/>
            <person name="Moore B."/>
            <person name="Morris P."/>
            <person name="Phuntmart V."/>
            <person name="Puiu D."/>
            <person name="Shetty J."/>
            <person name="Stajich J.E."/>
            <person name="Tripathy S."/>
            <person name="Wawra S."/>
            <person name="van West P."/>
            <person name="Whitty B.R."/>
            <person name="Coutinho P.M."/>
            <person name="Henrissat B."/>
            <person name="Martin F."/>
            <person name="Thomas P.D."/>
            <person name="Tyler B.M."/>
            <person name="De Vries R.P."/>
            <person name="Kamoun S."/>
            <person name="Yandell M."/>
            <person name="Tisserat N."/>
            <person name="Buell C.R."/>
        </authorList>
    </citation>
    <scope>NUCLEOTIDE SEQUENCE</scope>
    <source>
        <strain evidence="2">DAOM:BR144</strain>
    </source>
</reference>
<keyword evidence="2" id="KW-1185">Reference proteome</keyword>
<protein>
    <submittedName>
        <fullName evidence="1">Uncharacterized protein</fullName>
    </submittedName>
</protein>
<dbReference type="VEuPathDB" id="FungiDB:PYU1_G010709"/>
<dbReference type="InParanoid" id="K3X0I3"/>
<dbReference type="EnsemblProtists" id="PYU1_T010732">
    <property type="protein sequence ID" value="PYU1_T010732"/>
    <property type="gene ID" value="PYU1_G010709"/>
</dbReference>
<proteinExistence type="predicted"/>
<dbReference type="EMBL" id="GL376592">
    <property type="status" value="NOT_ANNOTATED_CDS"/>
    <property type="molecule type" value="Genomic_DNA"/>
</dbReference>
<dbReference type="AlphaFoldDB" id="K3X0I3"/>
<accession>K3X0I3</accession>
<dbReference type="Proteomes" id="UP000019132">
    <property type="component" value="Unassembled WGS sequence"/>
</dbReference>
<organism evidence="1 2">
    <name type="scientific">Globisporangium ultimum (strain ATCC 200006 / CBS 805.95 / DAOM BR144)</name>
    <name type="common">Pythium ultimum</name>
    <dbReference type="NCBI Taxonomy" id="431595"/>
    <lineage>
        <taxon>Eukaryota</taxon>
        <taxon>Sar</taxon>
        <taxon>Stramenopiles</taxon>
        <taxon>Oomycota</taxon>
        <taxon>Peronosporomycetes</taxon>
        <taxon>Pythiales</taxon>
        <taxon>Pythiaceae</taxon>
        <taxon>Globisporangium</taxon>
    </lineage>
</organism>
<sequence length="83" mass="9993">VERPIRRERGAFEELLREPRLPWQACDLREHADLGPRHCRLHHERRRADLHVRHLQLVPADHVVHLRLLYASRVVLCPHVRQV</sequence>
<dbReference type="HOGENOM" id="CLU_2550026_0_0_1"/>
<evidence type="ECO:0000313" key="1">
    <source>
        <dbReference type="EnsemblProtists" id="PYU1_T010732"/>
    </source>
</evidence>
<evidence type="ECO:0000313" key="2">
    <source>
        <dbReference type="Proteomes" id="UP000019132"/>
    </source>
</evidence>